<feature type="binding site" evidence="3">
    <location>
        <position position="278"/>
    </location>
    <ligand>
        <name>FAD</name>
        <dbReference type="ChEBI" id="CHEBI:57692"/>
    </ligand>
</feature>
<dbReference type="Gene3D" id="3.50.50.60">
    <property type="entry name" value="FAD/NAD(P)-binding domain"/>
    <property type="match status" value="1"/>
</dbReference>
<dbReference type="PIRSF" id="PIRSF000137">
    <property type="entry name" value="Alcohol_oxidase"/>
    <property type="match status" value="1"/>
</dbReference>
<dbReference type="Gene3D" id="3.30.560.10">
    <property type="entry name" value="Glucose Oxidase, domain 3"/>
    <property type="match status" value="1"/>
</dbReference>
<name>A0AAN7VHA7_9COLE</name>
<dbReference type="InterPro" id="IPR000172">
    <property type="entry name" value="GMC_OxRdtase_N"/>
</dbReference>
<evidence type="ECO:0000259" key="7">
    <source>
        <dbReference type="PROSITE" id="PS00624"/>
    </source>
</evidence>
<comment type="caution">
    <text evidence="8">The sequence shown here is derived from an EMBL/GenBank/DDBJ whole genome shotgun (WGS) entry which is preliminary data.</text>
</comment>
<evidence type="ECO:0000256" key="3">
    <source>
        <dbReference type="PIRSR" id="PIRSR000137-2"/>
    </source>
</evidence>
<dbReference type="InterPro" id="IPR007867">
    <property type="entry name" value="GMC_OxRtase_C"/>
</dbReference>
<dbReference type="GO" id="GO:0050660">
    <property type="term" value="F:flavin adenine dinucleotide binding"/>
    <property type="evidence" value="ECO:0007669"/>
    <property type="project" value="InterPro"/>
</dbReference>
<sequence length="598" mass="67330">MSRLLLLILLFFSEETDFDTKVDDLVKLIKAENERAKTYNLPSDSQDYRPRSNNYFDIGSYDHIVIGAGSAGAIVATRLSEDRSKSILLLEAGEYETDFTDIPAMGSVSMNLQYNWNYKSMEQNNSCRYLTNGICGYPAGRGLGGSTIINGLGYFRGCKWDYDNWASLGNDGWRYEQVLPFFKKLENYKIVADVGYHGYSGPVTVEYPEPLNFRTVVFLNASRELGYEIGDYNGENPLRAGIVQSNNIRGQRCSTGRAYLRRVWKFRRNLHVLTGSYVTKILVNVETKRAYGVVFAKDSKYFIAKSRNEIVLSAGTIRSPQILMLSGIGPRDHLTNLSIPVIHDLPVGKVFRDHLAYSGIHVHTNYSDEEPELNDQVKDYLHGKGVLTDAGPTFGVVFFKRNSSSIPQRPDVEIIMYKLTPRYNMLFNISDVGNAVTITPILLHPKSSGSITLRSSDPFEYPVINPNFFSDPNEEDMNTLLEGIRFALEMIKTESFRKINAKLMVVHLPECIQHTYLSDEYFRCHVKYFSRAYVHAISTCQMGPSPSKGAVVDQNLRVHDIHNLMVAEASVMPGTVSGHTSAPSMMIGERAAHIIRFG</sequence>
<dbReference type="SUPFAM" id="SSF51905">
    <property type="entry name" value="FAD/NAD(P)-binding domain"/>
    <property type="match status" value="1"/>
</dbReference>
<dbReference type="PROSITE" id="PS00623">
    <property type="entry name" value="GMC_OXRED_1"/>
    <property type="match status" value="1"/>
</dbReference>
<feature type="active site" description="Proton acceptor" evidence="2">
    <location>
        <position position="579"/>
    </location>
</feature>
<feature type="active site" description="Proton donor" evidence="2">
    <location>
        <position position="535"/>
    </location>
</feature>
<proteinExistence type="inferred from homology"/>
<evidence type="ECO:0000313" key="8">
    <source>
        <dbReference type="EMBL" id="KAK5644069.1"/>
    </source>
</evidence>
<feature type="domain" description="Glucose-methanol-choline oxidoreductase N-terminal" evidence="6">
    <location>
        <begin position="140"/>
        <end position="163"/>
    </location>
</feature>
<feature type="binding site" evidence="3">
    <location>
        <position position="533"/>
    </location>
    <ligand>
        <name>substrate</name>
    </ligand>
</feature>
<dbReference type="Proteomes" id="UP001329430">
    <property type="component" value="Chromosome 5"/>
</dbReference>
<feature type="chain" id="PRO_5042873463" description="Glucose-methanol-choline oxidoreductase N-terminal domain-containing protein" evidence="5">
    <location>
        <begin position="19"/>
        <end position="598"/>
    </location>
</feature>
<keyword evidence="5" id="KW-0732">Signal</keyword>
<dbReference type="PANTHER" id="PTHR11552:SF158">
    <property type="entry name" value="GH23626P-RELATED"/>
    <property type="match status" value="1"/>
</dbReference>
<feature type="domain" description="Glucose-methanol-choline oxidoreductase N-terminal" evidence="7">
    <location>
        <begin position="315"/>
        <end position="329"/>
    </location>
</feature>
<reference evidence="8 9" key="1">
    <citation type="journal article" date="2024" name="Insects">
        <title>An Improved Chromosome-Level Genome Assembly of the Firefly Pyrocoelia pectoralis.</title>
        <authorList>
            <person name="Fu X."/>
            <person name="Meyer-Rochow V.B."/>
            <person name="Ballantyne L."/>
            <person name="Zhu X."/>
        </authorList>
    </citation>
    <scope>NUCLEOTIDE SEQUENCE [LARGE SCALE GENOMIC DNA]</scope>
    <source>
        <strain evidence="8">XCY_ONT2</strain>
    </source>
</reference>
<evidence type="ECO:0000256" key="1">
    <source>
        <dbReference type="ARBA" id="ARBA00010790"/>
    </source>
</evidence>
<dbReference type="PANTHER" id="PTHR11552">
    <property type="entry name" value="GLUCOSE-METHANOL-CHOLINE GMC OXIDOREDUCTASE"/>
    <property type="match status" value="1"/>
</dbReference>
<dbReference type="EMBL" id="JAVRBK010000005">
    <property type="protein sequence ID" value="KAK5644069.1"/>
    <property type="molecule type" value="Genomic_DNA"/>
</dbReference>
<dbReference type="InterPro" id="IPR036188">
    <property type="entry name" value="FAD/NAD-bd_sf"/>
</dbReference>
<keyword evidence="3 4" id="KW-0274">FAD</keyword>
<organism evidence="8 9">
    <name type="scientific">Pyrocoelia pectoralis</name>
    <dbReference type="NCBI Taxonomy" id="417401"/>
    <lineage>
        <taxon>Eukaryota</taxon>
        <taxon>Metazoa</taxon>
        <taxon>Ecdysozoa</taxon>
        <taxon>Arthropoda</taxon>
        <taxon>Hexapoda</taxon>
        <taxon>Insecta</taxon>
        <taxon>Pterygota</taxon>
        <taxon>Neoptera</taxon>
        <taxon>Endopterygota</taxon>
        <taxon>Coleoptera</taxon>
        <taxon>Polyphaga</taxon>
        <taxon>Elateriformia</taxon>
        <taxon>Elateroidea</taxon>
        <taxon>Lampyridae</taxon>
        <taxon>Lampyrinae</taxon>
        <taxon>Pyrocoelia</taxon>
    </lineage>
</organism>
<protein>
    <recommendedName>
        <fullName evidence="6 7">Glucose-methanol-choline oxidoreductase N-terminal domain-containing protein</fullName>
    </recommendedName>
</protein>
<feature type="signal peptide" evidence="5">
    <location>
        <begin position="1"/>
        <end position="18"/>
    </location>
</feature>
<dbReference type="InterPro" id="IPR012132">
    <property type="entry name" value="GMC_OxRdtase"/>
</dbReference>
<evidence type="ECO:0000256" key="5">
    <source>
        <dbReference type="SAM" id="SignalP"/>
    </source>
</evidence>
<dbReference type="PROSITE" id="PS00624">
    <property type="entry name" value="GMC_OXRED_2"/>
    <property type="match status" value="1"/>
</dbReference>
<comment type="cofactor">
    <cofactor evidence="3">
        <name>FAD</name>
        <dbReference type="ChEBI" id="CHEBI:57692"/>
    </cofactor>
</comment>
<keyword evidence="9" id="KW-1185">Reference proteome</keyword>
<gene>
    <name evidence="8" type="ORF">RI129_007914</name>
</gene>
<dbReference type="Pfam" id="PF05199">
    <property type="entry name" value="GMC_oxred_C"/>
    <property type="match status" value="1"/>
</dbReference>
<dbReference type="Pfam" id="PF00732">
    <property type="entry name" value="GMC_oxred_N"/>
    <property type="match status" value="1"/>
</dbReference>
<evidence type="ECO:0000256" key="2">
    <source>
        <dbReference type="PIRSR" id="PIRSR000137-1"/>
    </source>
</evidence>
<comment type="similarity">
    <text evidence="1 4">Belongs to the GMC oxidoreductase family.</text>
</comment>
<evidence type="ECO:0000256" key="4">
    <source>
        <dbReference type="RuleBase" id="RU003968"/>
    </source>
</evidence>
<dbReference type="GO" id="GO:0016614">
    <property type="term" value="F:oxidoreductase activity, acting on CH-OH group of donors"/>
    <property type="evidence" value="ECO:0007669"/>
    <property type="project" value="InterPro"/>
</dbReference>
<dbReference type="AlphaFoldDB" id="A0AAN7VHA7"/>
<dbReference type="SUPFAM" id="SSF54373">
    <property type="entry name" value="FAD-linked reductases, C-terminal domain"/>
    <property type="match status" value="1"/>
</dbReference>
<evidence type="ECO:0000259" key="6">
    <source>
        <dbReference type="PROSITE" id="PS00623"/>
    </source>
</evidence>
<evidence type="ECO:0000313" key="9">
    <source>
        <dbReference type="Proteomes" id="UP001329430"/>
    </source>
</evidence>
<keyword evidence="4" id="KW-0285">Flavoprotein</keyword>
<accession>A0AAN7VHA7</accession>